<dbReference type="Proteomes" id="UP001499854">
    <property type="component" value="Unassembled WGS sequence"/>
</dbReference>
<dbReference type="Pfam" id="PF06054">
    <property type="entry name" value="CoiA_nuc"/>
    <property type="match status" value="1"/>
</dbReference>
<accession>A0ABN2TH16</accession>
<name>A0ABN2TH16_9ACTN</name>
<evidence type="ECO:0000256" key="1">
    <source>
        <dbReference type="SAM" id="Coils"/>
    </source>
</evidence>
<evidence type="ECO:0000313" key="3">
    <source>
        <dbReference type="EMBL" id="GAA2009244.1"/>
    </source>
</evidence>
<dbReference type="EMBL" id="BAAAQM010000119">
    <property type="protein sequence ID" value="GAA2009244.1"/>
    <property type="molecule type" value="Genomic_DNA"/>
</dbReference>
<organism evidence="3 4">
    <name type="scientific">Catenulispora subtropica</name>
    <dbReference type="NCBI Taxonomy" id="450798"/>
    <lineage>
        <taxon>Bacteria</taxon>
        <taxon>Bacillati</taxon>
        <taxon>Actinomycetota</taxon>
        <taxon>Actinomycetes</taxon>
        <taxon>Catenulisporales</taxon>
        <taxon>Catenulisporaceae</taxon>
        <taxon>Catenulispora</taxon>
    </lineage>
</organism>
<keyword evidence="4" id="KW-1185">Reference proteome</keyword>
<feature type="domain" description="Competence protein CoiA nuclease-like" evidence="2">
    <location>
        <begin position="74"/>
        <end position="154"/>
    </location>
</feature>
<dbReference type="InterPro" id="IPR010330">
    <property type="entry name" value="CoiA_nuc"/>
</dbReference>
<protein>
    <recommendedName>
        <fullName evidence="2">Competence protein CoiA nuclease-like domain-containing protein</fullName>
    </recommendedName>
</protein>
<comment type="caution">
    <text evidence="3">The sequence shown here is derived from an EMBL/GenBank/DDBJ whole genome shotgun (WGS) entry which is preliminary data.</text>
</comment>
<feature type="coiled-coil region" evidence="1">
    <location>
        <begin position="267"/>
        <end position="349"/>
    </location>
</feature>
<gene>
    <name evidence="3" type="ORF">GCM10009838_89050</name>
</gene>
<sequence>MAFTAIHPDAGRIDASRIDLGCGLDWMQIYRVRPRIQLGCPECGFGVHAKVSPRGLRYFAHDPGRPPECQMSNESIEHHLLKLELATAIRAANWHAELEVRAENGLWRADVMAISTDGERRMAWEAQLSPITNFDLLSRTARYADSDIDVCWVSPRDAVPWLGVVPAIGVAEPADGLGWTVADGLARFDNRNGAWFVVKDTALETFVRWVLAGKVNTHFILDRYRRIHLGGKRQARRNEIWTTDKSVQLERAHNVMRERQTAWKAKKDREEQEAERRRLAVEEVERAEAERLRKIQEEIHQAEAAEAHRLWKIEWDTKQQVLEAERLAKEEQERQAEAQRQERDRLEREAADGWWAEVSDAQWQELVAGIDNHCLKHLGGRAAVHRTPTEPKYAFGIPVYVGGWLRGIARPNPGSLYRLGEGLLAFVRSKREAEMLAAHGNITPERIVCFNLPDHEQVQLF</sequence>
<dbReference type="RefSeq" id="WP_344663314.1">
    <property type="nucleotide sequence ID" value="NZ_BAAAQM010000119.1"/>
</dbReference>
<evidence type="ECO:0000313" key="4">
    <source>
        <dbReference type="Proteomes" id="UP001499854"/>
    </source>
</evidence>
<proteinExistence type="predicted"/>
<keyword evidence="1" id="KW-0175">Coiled coil</keyword>
<reference evidence="3 4" key="1">
    <citation type="journal article" date="2019" name="Int. J. Syst. Evol. Microbiol.">
        <title>The Global Catalogue of Microorganisms (GCM) 10K type strain sequencing project: providing services to taxonomists for standard genome sequencing and annotation.</title>
        <authorList>
            <consortium name="The Broad Institute Genomics Platform"/>
            <consortium name="The Broad Institute Genome Sequencing Center for Infectious Disease"/>
            <person name="Wu L."/>
            <person name="Ma J."/>
        </authorList>
    </citation>
    <scope>NUCLEOTIDE SEQUENCE [LARGE SCALE GENOMIC DNA]</scope>
    <source>
        <strain evidence="3 4">JCM 16013</strain>
    </source>
</reference>
<evidence type="ECO:0000259" key="2">
    <source>
        <dbReference type="Pfam" id="PF06054"/>
    </source>
</evidence>